<dbReference type="InterPro" id="IPR042095">
    <property type="entry name" value="SUMF_sf"/>
</dbReference>
<dbReference type="Proteomes" id="UP000199226">
    <property type="component" value="Unassembled WGS sequence"/>
</dbReference>
<name>A0A1G9LNV2_9SPHI</name>
<protein>
    <submittedName>
        <fullName evidence="3">Formylglycine-generating enzyme, required for sulfatase activity, contains SUMF1/FGE domain</fullName>
    </submittedName>
</protein>
<evidence type="ECO:0000313" key="3">
    <source>
        <dbReference type="EMBL" id="SDL63606.1"/>
    </source>
</evidence>
<dbReference type="AlphaFoldDB" id="A0A1G9LNV2"/>
<dbReference type="OrthoDB" id="9773278at2"/>
<dbReference type="InterPro" id="IPR051043">
    <property type="entry name" value="Sulfatase_Mod_Factor_Kinase"/>
</dbReference>
<dbReference type="InterPro" id="IPR005532">
    <property type="entry name" value="SUMF_dom"/>
</dbReference>
<organism evidence="3 4">
    <name type="scientific">Daejeonella rubra</name>
    <dbReference type="NCBI Taxonomy" id="990371"/>
    <lineage>
        <taxon>Bacteria</taxon>
        <taxon>Pseudomonadati</taxon>
        <taxon>Bacteroidota</taxon>
        <taxon>Sphingobacteriia</taxon>
        <taxon>Sphingobacteriales</taxon>
        <taxon>Sphingobacteriaceae</taxon>
        <taxon>Daejeonella</taxon>
    </lineage>
</organism>
<sequence length="328" mass="37621">MRSYLPKLSSLFTFLIFPLVLFSQVKNFSPYTQDLSGTDLKFDMVAIPAGEFMMGSPENESGRRPDEGPQHPVKISPFWIGKHEVTWDLFEPFVYKNQEVRRSTIPLTQEVDALTRPTRPYVDMTWGMGKEGFPAIGMTHYSAVQFCKWLYTRTGIFYRLPTEAEWEYACRAQTKGPYSFPAGSKLDEYAWYNDNSDKKTHPVGSKKPNAWGLFDMHGNATEWTIDQYKADTYSKFKNTTALDPLVPAETLYPHSVRGGSYEDSANDLRSASRRGSDPEWKKIDPQIPKSNWWLTGGTFVGIRLVRPLVPPTKEEIDAYYNREPIADY</sequence>
<feature type="compositionally biased region" description="Basic and acidic residues" evidence="1">
    <location>
        <begin position="274"/>
        <end position="283"/>
    </location>
</feature>
<dbReference type="STRING" id="990371.SAMN05421813_10122"/>
<dbReference type="RefSeq" id="WP_090697281.1">
    <property type="nucleotide sequence ID" value="NZ_FNHH01000001.1"/>
</dbReference>
<dbReference type="InterPro" id="IPR016187">
    <property type="entry name" value="CTDL_fold"/>
</dbReference>
<dbReference type="GO" id="GO:0120147">
    <property type="term" value="F:formylglycine-generating oxidase activity"/>
    <property type="evidence" value="ECO:0007669"/>
    <property type="project" value="TreeGrafter"/>
</dbReference>
<gene>
    <name evidence="3" type="ORF">SAMN05421813_10122</name>
</gene>
<feature type="region of interest" description="Disordered" evidence="1">
    <location>
        <begin position="256"/>
        <end position="283"/>
    </location>
</feature>
<dbReference type="PANTHER" id="PTHR23150">
    <property type="entry name" value="SULFATASE MODIFYING FACTOR 1, 2"/>
    <property type="match status" value="1"/>
</dbReference>
<dbReference type="EMBL" id="FNHH01000001">
    <property type="protein sequence ID" value="SDL63606.1"/>
    <property type="molecule type" value="Genomic_DNA"/>
</dbReference>
<keyword evidence="4" id="KW-1185">Reference proteome</keyword>
<evidence type="ECO:0000313" key="4">
    <source>
        <dbReference type="Proteomes" id="UP000199226"/>
    </source>
</evidence>
<feature type="domain" description="Sulfatase-modifying factor enzyme-like" evidence="2">
    <location>
        <begin position="43"/>
        <end position="281"/>
    </location>
</feature>
<dbReference type="Gene3D" id="3.90.1580.10">
    <property type="entry name" value="paralog of FGE (formylglycine-generating enzyme)"/>
    <property type="match status" value="1"/>
</dbReference>
<dbReference type="PANTHER" id="PTHR23150:SF19">
    <property type="entry name" value="FORMYLGLYCINE-GENERATING ENZYME"/>
    <property type="match status" value="1"/>
</dbReference>
<evidence type="ECO:0000259" key="2">
    <source>
        <dbReference type="Pfam" id="PF03781"/>
    </source>
</evidence>
<accession>A0A1G9LNV2</accession>
<evidence type="ECO:0000256" key="1">
    <source>
        <dbReference type="SAM" id="MobiDB-lite"/>
    </source>
</evidence>
<proteinExistence type="predicted"/>
<dbReference type="Pfam" id="PF03781">
    <property type="entry name" value="FGE-sulfatase"/>
    <property type="match status" value="1"/>
</dbReference>
<dbReference type="SUPFAM" id="SSF56436">
    <property type="entry name" value="C-type lectin-like"/>
    <property type="match status" value="1"/>
</dbReference>
<reference evidence="4" key="1">
    <citation type="submission" date="2016-10" db="EMBL/GenBank/DDBJ databases">
        <authorList>
            <person name="Varghese N."/>
            <person name="Submissions S."/>
        </authorList>
    </citation>
    <scope>NUCLEOTIDE SEQUENCE [LARGE SCALE GENOMIC DNA]</scope>
    <source>
        <strain evidence="4">DSM 24536</strain>
    </source>
</reference>